<dbReference type="EMBL" id="MT422786">
    <property type="protein sequence ID" value="QKN88190.1"/>
    <property type="molecule type" value="Genomic_DNA"/>
</dbReference>
<reference evidence="1 2" key="1">
    <citation type="submission" date="2020-05" db="EMBL/GenBank/DDBJ databases">
        <authorList>
            <person name="Piligrimova E."/>
            <person name="Kazantseva O."/>
            <person name="Skorynina A."/>
            <person name="Shadrin A."/>
        </authorList>
    </citation>
    <scope>NUCLEOTIDE SEQUENCE [LARGE SCALE GENOMIC DNA]</scope>
</reference>
<name>A0A6M9Z5C3_9CAUD</name>
<protein>
    <submittedName>
        <fullName evidence="1">Uncharacterized protein</fullName>
    </submittedName>
</protein>
<dbReference type="Proteomes" id="UP000509405">
    <property type="component" value="Segment"/>
</dbReference>
<proteinExistence type="predicted"/>
<accession>A0A6M9Z5C3</accession>
<gene>
    <name evidence="1" type="ORF">Novomoskovsk_2</name>
</gene>
<evidence type="ECO:0000313" key="1">
    <source>
        <dbReference type="EMBL" id="QKN88190.1"/>
    </source>
</evidence>
<evidence type="ECO:0000313" key="2">
    <source>
        <dbReference type="Proteomes" id="UP000509405"/>
    </source>
</evidence>
<keyword evidence="2" id="KW-1185">Reference proteome</keyword>
<sequence length="72" mass="8582">MIVRMFANYENIEMKNDVLIVSNKKDYFEPSTFSSYPVPVLVDHECLSFHHYDKQDDTMLYTICFDDIDSVY</sequence>
<organism evidence="1 2">
    <name type="scientific">Bacillus phage Novomoskovsk</name>
    <dbReference type="NCBI Taxonomy" id="2736258"/>
    <lineage>
        <taxon>Viruses</taxon>
        <taxon>Duplodnaviria</taxon>
        <taxon>Heunggongvirae</taxon>
        <taxon>Uroviricota</taxon>
        <taxon>Caudoviricetes</taxon>
        <taxon>Ehrlichviridae</taxon>
        <taxon>Andromedavirus</taxon>
        <taxon>Andromedavirus novomoskovsk</taxon>
    </lineage>
</organism>